<feature type="compositionally biased region" description="Basic and acidic residues" evidence="1">
    <location>
        <begin position="171"/>
        <end position="197"/>
    </location>
</feature>
<reference evidence="2" key="1">
    <citation type="journal article" date="2023" name="Mol. Phylogenet. Evol.">
        <title>Genome-scale phylogeny and comparative genomics of the fungal order Sordariales.</title>
        <authorList>
            <person name="Hensen N."/>
            <person name="Bonometti L."/>
            <person name="Westerberg I."/>
            <person name="Brannstrom I.O."/>
            <person name="Guillou S."/>
            <person name="Cros-Aarteil S."/>
            <person name="Calhoun S."/>
            <person name="Haridas S."/>
            <person name="Kuo A."/>
            <person name="Mondo S."/>
            <person name="Pangilinan J."/>
            <person name="Riley R."/>
            <person name="LaButti K."/>
            <person name="Andreopoulos B."/>
            <person name="Lipzen A."/>
            <person name="Chen C."/>
            <person name="Yan M."/>
            <person name="Daum C."/>
            <person name="Ng V."/>
            <person name="Clum A."/>
            <person name="Steindorff A."/>
            <person name="Ohm R.A."/>
            <person name="Martin F."/>
            <person name="Silar P."/>
            <person name="Natvig D.O."/>
            <person name="Lalanne C."/>
            <person name="Gautier V."/>
            <person name="Ament-Velasquez S.L."/>
            <person name="Kruys A."/>
            <person name="Hutchinson M.I."/>
            <person name="Powell A.J."/>
            <person name="Barry K."/>
            <person name="Miller A.N."/>
            <person name="Grigoriev I.V."/>
            <person name="Debuchy R."/>
            <person name="Gladieux P."/>
            <person name="Hiltunen Thoren M."/>
            <person name="Johannesson H."/>
        </authorList>
    </citation>
    <scope>NUCLEOTIDE SEQUENCE</scope>
    <source>
        <strain evidence="2">FGSC 1904</strain>
    </source>
</reference>
<comment type="caution">
    <text evidence="2">The sequence shown here is derived from an EMBL/GenBank/DDBJ whole genome shotgun (WGS) entry which is preliminary data.</text>
</comment>
<evidence type="ECO:0000313" key="3">
    <source>
        <dbReference type="Proteomes" id="UP001281003"/>
    </source>
</evidence>
<reference evidence="2" key="2">
    <citation type="submission" date="2023-07" db="EMBL/GenBank/DDBJ databases">
        <authorList>
            <consortium name="Lawrence Berkeley National Laboratory"/>
            <person name="Haridas S."/>
            <person name="Hensen N."/>
            <person name="Bonometti L."/>
            <person name="Westerberg I."/>
            <person name="Brannstrom I.O."/>
            <person name="Guillou S."/>
            <person name="Cros-Aarteil S."/>
            <person name="Calhoun S."/>
            <person name="Kuo A."/>
            <person name="Mondo S."/>
            <person name="Pangilinan J."/>
            <person name="Riley R."/>
            <person name="LaButti K."/>
            <person name="Andreopoulos B."/>
            <person name="Lipzen A."/>
            <person name="Chen C."/>
            <person name="Yanf M."/>
            <person name="Daum C."/>
            <person name="Ng V."/>
            <person name="Clum A."/>
            <person name="Steindorff A."/>
            <person name="Ohm R."/>
            <person name="Martin F."/>
            <person name="Silar P."/>
            <person name="Natvig D."/>
            <person name="Lalanne C."/>
            <person name="Gautier V."/>
            <person name="Ament-velasquez S.L."/>
            <person name="Kruys A."/>
            <person name="Hutchinson M.I."/>
            <person name="Powell A.J."/>
            <person name="Barry K."/>
            <person name="Miller A.N."/>
            <person name="Grigoriev I.V."/>
            <person name="Debuchy R."/>
            <person name="Gladieux P."/>
            <person name="Thoren M.H."/>
            <person name="Johannesson H."/>
        </authorList>
    </citation>
    <scope>NUCLEOTIDE SEQUENCE</scope>
    <source>
        <strain evidence="2">FGSC 1904</strain>
    </source>
</reference>
<evidence type="ECO:0000256" key="1">
    <source>
        <dbReference type="SAM" id="MobiDB-lite"/>
    </source>
</evidence>
<feature type="compositionally biased region" description="Polar residues" evidence="1">
    <location>
        <begin position="19"/>
        <end position="40"/>
    </location>
</feature>
<feature type="region of interest" description="Disordered" evidence="1">
    <location>
        <begin position="151"/>
        <end position="197"/>
    </location>
</feature>
<evidence type="ECO:0000313" key="2">
    <source>
        <dbReference type="EMBL" id="KAK3401508.1"/>
    </source>
</evidence>
<dbReference type="AlphaFoldDB" id="A0AAE0PKD1"/>
<feature type="compositionally biased region" description="Acidic residues" evidence="1">
    <location>
        <begin position="1"/>
        <end position="11"/>
    </location>
</feature>
<feature type="region of interest" description="Disordered" evidence="1">
    <location>
        <begin position="1"/>
        <end position="42"/>
    </location>
</feature>
<dbReference type="Proteomes" id="UP001281003">
    <property type="component" value="Unassembled WGS sequence"/>
</dbReference>
<name>A0AAE0PKD1_SORBR</name>
<protein>
    <submittedName>
        <fullName evidence="2">Uncharacterized protein</fullName>
    </submittedName>
</protein>
<keyword evidence="3" id="KW-1185">Reference proteome</keyword>
<organism evidence="2 3">
    <name type="scientific">Sordaria brevicollis</name>
    <dbReference type="NCBI Taxonomy" id="83679"/>
    <lineage>
        <taxon>Eukaryota</taxon>
        <taxon>Fungi</taxon>
        <taxon>Dikarya</taxon>
        <taxon>Ascomycota</taxon>
        <taxon>Pezizomycotina</taxon>
        <taxon>Sordariomycetes</taxon>
        <taxon>Sordariomycetidae</taxon>
        <taxon>Sordariales</taxon>
        <taxon>Sordariaceae</taxon>
        <taxon>Sordaria</taxon>
    </lineage>
</organism>
<gene>
    <name evidence="2" type="ORF">B0T20DRAFT_401906</name>
</gene>
<sequence length="197" mass="22251">MPDPVNDDQEPQAEATDTPDVQATPSIPQPAQVTPISSEAQPRRANALQYTNMLRQLRNLDSIKEAVDKSDWTSQAKTVLKIVIDEHRKKVTKGRGLRSTTRDPLDHSHLETCCSEDQVDEWIKEDEDSVEHFWMIQRKVNNALLREARERAKKESNAAKDVVVSSVSDGAEPKEVECYQDEVPREDGETKGHFGAF</sequence>
<accession>A0AAE0PKD1</accession>
<proteinExistence type="predicted"/>
<dbReference type="EMBL" id="JAUTDP010000002">
    <property type="protein sequence ID" value="KAK3401508.1"/>
    <property type="molecule type" value="Genomic_DNA"/>
</dbReference>